<organism evidence="2 3">
    <name type="scientific">Solanum commersonii</name>
    <name type="common">Commerson's wild potato</name>
    <name type="synonym">Commerson's nightshade</name>
    <dbReference type="NCBI Taxonomy" id="4109"/>
    <lineage>
        <taxon>Eukaryota</taxon>
        <taxon>Viridiplantae</taxon>
        <taxon>Streptophyta</taxon>
        <taxon>Embryophyta</taxon>
        <taxon>Tracheophyta</taxon>
        <taxon>Spermatophyta</taxon>
        <taxon>Magnoliopsida</taxon>
        <taxon>eudicotyledons</taxon>
        <taxon>Gunneridae</taxon>
        <taxon>Pentapetalae</taxon>
        <taxon>asterids</taxon>
        <taxon>lamiids</taxon>
        <taxon>Solanales</taxon>
        <taxon>Solanaceae</taxon>
        <taxon>Solanoideae</taxon>
        <taxon>Solaneae</taxon>
        <taxon>Solanum</taxon>
    </lineage>
</organism>
<dbReference type="Gene3D" id="3.40.50.300">
    <property type="entry name" value="P-loop containing nucleotide triphosphate hydrolases"/>
    <property type="match status" value="1"/>
</dbReference>
<evidence type="ECO:0000313" key="3">
    <source>
        <dbReference type="Proteomes" id="UP000824120"/>
    </source>
</evidence>
<feature type="region of interest" description="Disordered" evidence="1">
    <location>
        <begin position="134"/>
        <end position="165"/>
    </location>
</feature>
<dbReference type="InterPro" id="IPR050747">
    <property type="entry name" value="Mitochondrial_chaperone_BCS1"/>
</dbReference>
<dbReference type="PANTHER" id="PTHR23070">
    <property type="entry name" value="BCS1 AAA-TYPE ATPASE"/>
    <property type="match status" value="1"/>
</dbReference>
<keyword evidence="3" id="KW-1185">Reference proteome</keyword>
<evidence type="ECO:0008006" key="4">
    <source>
        <dbReference type="Google" id="ProtNLM"/>
    </source>
</evidence>
<name>A0A9J5ZQD2_SOLCO</name>
<reference evidence="2 3" key="1">
    <citation type="submission" date="2020-09" db="EMBL/GenBank/DDBJ databases">
        <title>De no assembly of potato wild relative species, Solanum commersonii.</title>
        <authorList>
            <person name="Cho K."/>
        </authorList>
    </citation>
    <scope>NUCLEOTIDE SEQUENCE [LARGE SCALE GENOMIC DNA]</scope>
    <source>
        <strain evidence="2">LZ3.2</strain>
        <tissue evidence="2">Leaf</tissue>
    </source>
</reference>
<protein>
    <recommendedName>
        <fullName evidence="4">ATPase AAA-type core domain-containing protein</fullName>
    </recommendedName>
</protein>
<comment type="caution">
    <text evidence="2">The sequence shown here is derived from an EMBL/GenBank/DDBJ whole genome shotgun (WGS) entry which is preliminary data.</text>
</comment>
<proteinExistence type="predicted"/>
<accession>A0A9J5ZQD2</accession>
<dbReference type="EMBL" id="JACXVP010000003">
    <property type="protein sequence ID" value="KAG5614274.1"/>
    <property type="molecule type" value="Genomic_DNA"/>
</dbReference>
<gene>
    <name evidence="2" type="ORF">H5410_014098</name>
</gene>
<sequence length="165" mass="19335">MYNLHEMWKPVNLNHPATFETFEMESDQKDMILKDLERFVKRKYYYRKVGNEWKRGYLLFGPPWTEKSGLIVAMANFLNFDIYDLELTSLRGNMELQGLLVAIANKSILVVEDNDNLANRATVVHSINGFRMQENKESVDEKKENVENEIKEKEEEKVLPNGEST</sequence>
<evidence type="ECO:0000313" key="2">
    <source>
        <dbReference type="EMBL" id="KAG5614274.1"/>
    </source>
</evidence>
<dbReference type="SUPFAM" id="SSF52540">
    <property type="entry name" value="P-loop containing nucleoside triphosphate hydrolases"/>
    <property type="match status" value="1"/>
</dbReference>
<dbReference type="InterPro" id="IPR027417">
    <property type="entry name" value="P-loop_NTPase"/>
</dbReference>
<dbReference type="AlphaFoldDB" id="A0A9J5ZQD2"/>
<dbReference type="OrthoDB" id="1302632at2759"/>
<dbReference type="Proteomes" id="UP000824120">
    <property type="component" value="Chromosome 3"/>
</dbReference>
<evidence type="ECO:0000256" key="1">
    <source>
        <dbReference type="SAM" id="MobiDB-lite"/>
    </source>
</evidence>
<feature type="compositionally biased region" description="Basic and acidic residues" evidence="1">
    <location>
        <begin position="134"/>
        <end position="158"/>
    </location>
</feature>